<evidence type="ECO:0000259" key="1">
    <source>
        <dbReference type="PROSITE" id="PS50206"/>
    </source>
</evidence>
<dbReference type="Gene3D" id="3.40.250.10">
    <property type="entry name" value="Rhodanese-like domain"/>
    <property type="match status" value="1"/>
</dbReference>
<dbReference type="InterPro" id="IPR044615">
    <property type="entry name" value="STR9"/>
</dbReference>
<dbReference type="Pfam" id="PF00581">
    <property type="entry name" value="Rhodanese"/>
    <property type="match status" value="1"/>
</dbReference>
<dbReference type="Proteomes" id="UP001605036">
    <property type="component" value="Unassembled WGS sequence"/>
</dbReference>
<proteinExistence type="predicted"/>
<comment type="caution">
    <text evidence="2">The sequence shown here is derived from an EMBL/GenBank/DDBJ whole genome shotgun (WGS) entry which is preliminary data.</text>
</comment>
<dbReference type="InterPro" id="IPR001763">
    <property type="entry name" value="Rhodanese-like_dom"/>
</dbReference>
<dbReference type="PANTHER" id="PTHR45508:SF1">
    <property type="entry name" value="RHODANESE-LIKE DOMAIN-CONTAINING PROTEIN 9, CHLOROPLASTIC"/>
    <property type="match status" value="1"/>
</dbReference>
<dbReference type="CDD" id="cd00158">
    <property type="entry name" value="RHOD"/>
    <property type="match status" value="1"/>
</dbReference>
<dbReference type="PANTHER" id="PTHR45508">
    <property type="entry name" value="RHODANESE-LIKE DOMAIN-CONTAINING PROTEIN 9, CHLOROPLASTIC"/>
    <property type="match status" value="1"/>
</dbReference>
<dbReference type="EMBL" id="JBHFFA010000001">
    <property type="protein sequence ID" value="KAL2650842.1"/>
    <property type="molecule type" value="Genomic_DNA"/>
</dbReference>
<feature type="domain" description="Rhodanese" evidence="1">
    <location>
        <begin position="91"/>
        <end position="208"/>
    </location>
</feature>
<dbReference type="PROSITE" id="PS50206">
    <property type="entry name" value="RHODANESE_3"/>
    <property type="match status" value="1"/>
</dbReference>
<dbReference type="InterPro" id="IPR036873">
    <property type="entry name" value="Rhodanese-like_dom_sf"/>
</dbReference>
<keyword evidence="3" id="KW-1185">Reference proteome</keyword>
<dbReference type="SUPFAM" id="SSF52821">
    <property type="entry name" value="Rhodanese/Cell cycle control phosphatase"/>
    <property type="match status" value="1"/>
</dbReference>
<evidence type="ECO:0000313" key="2">
    <source>
        <dbReference type="EMBL" id="KAL2650842.1"/>
    </source>
</evidence>
<reference evidence="2 3" key="1">
    <citation type="submission" date="2024-09" db="EMBL/GenBank/DDBJ databases">
        <title>Chromosome-scale assembly of Riccia fluitans.</title>
        <authorList>
            <person name="Paukszto L."/>
            <person name="Sawicki J."/>
            <person name="Karawczyk K."/>
            <person name="Piernik-Szablinska J."/>
            <person name="Szczecinska M."/>
            <person name="Mazdziarz M."/>
        </authorList>
    </citation>
    <scope>NUCLEOTIDE SEQUENCE [LARGE SCALE GENOMIC DNA]</scope>
    <source>
        <strain evidence="2">Rf_01</strain>
        <tissue evidence="2">Aerial parts of the thallus</tissue>
    </source>
</reference>
<dbReference type="AlphaFoldDB" id="A0ABD1ZIE1"/>
<name>A0ABD1ZIE1_9MARC</name>
<organism evidence="2 3">
    <name type="scientific">Riccia fluitans</name>
    <dbReference type="NCBI Taxonomy" id="41844"/>
    <lineage>
        <taxon>Eukaryota</taxon>
        <taxon>Viridiplantae</taxon>
        <taxon>Streptophyta</taxon>
        <taxon>Embryophyta</taxon>
        <taxon>Marchantiophyta</taxon>
        <taxon>Marchantiopsida</taxon>
        <taxon>Marchantiidae</taxon>
        <taxon>Marchantiales</taxon>
        <taxon>Ricciaceae</taxon>
        <taxon>Riccia</taxon>
    </lineage>
</organism>
<evidence type="ECO:0000313" key="3">
    <source>
        <dbReference type="Proteomes" id="UP001605036"/>
    </source>
</evidence>
<dbReference type="SMART" id="SM00450">
    <property type="entry name" value="RHOD"/>
    <property type="match status" value="1"/>
</dbReference>
<accession>A0ABD1ZIE1</accession>
<protein>
    <recommendedName>
        <fullName evidence="1">Rhodanese domain-containing protein</fullName>
    </recommendedName>
</protein>
<sequence length="264" mass="28653">MAASACCGIVACNQLSCSLAAAGDVLTSSSSRCRIVSVGAKSSKSSSISQLRSSVGLRSKKNAQKQRQRGALSVRAEIEYVSVEEAKEMVEKGGYTIVDIRDKAQYDRSHIPSSVHIPYFIENTDSDIGTVINRQMHNNFAGLLYGLAYTKPNPEFVQQVTSKFQDKEQSKLLLVCQEGLRSGYAAEKLEGVGFKNVAYINAGLNKVPPGVFLKEGEKELQDAGKAGLVTVQGPVSRVVGVILVLAYLFLQFFPDQANELFFKS</sequence>
<gene>
    <name evidence="2" type="ORF">R1flu_018970</name>
</gene>